<evidence type="ECO:0000259" key="7">
    <source>
        <dbReference type="PROSITE" id="PS50123"/>
    </source>
</evidence>
<feature type="binding site" evidence="6">
    <location>
        <position position="87"/>
    </location>
    <ligand>
        <name>S-adenosyl-L-methionine</name>
        <dbReference type="ChEBI" id="CHEBI:59789"/>
    </ligand>
</feature>
<dbReference type="PIRSF" id="PIRSF000410">
    <property type="entry name" value="CheR"/>
    <property type="match status" value="1"/>
</dbReference>
<feature type="binding site" evidence="6">
    <location>
        <begin position="203"/>
        <end position="204"/>
    </location>
    <ligand>
        <name>S-adenosyl-L-methionine</name>
        <dbReference type="ChEBI" id="CHEBI:59789"/>
    </ligand>
</feature>
<dbReference type="InterPro" id="IPR000780">
    <property type="entry name" value="CheR_MeTrfase"/>
</dbReference>
<comment type="function">
    <text evidence="5">Methylation of the membrane-bound methyl-accepting chemotaxis proteins (MCP) to form gamma-glutamyl methyl ester residues in MCP.</text>
</comment>
<comment type="caution">
    <text evidence="8">The sequence shown here is derived from an EMBL/GenBank/DDBJ whole genome shotgun (WGS) entry which is preliminary data.</text>
</comment>
<evidence type="ECO:0000256" key="6">
    <source>
        <dbReference type="PIRSR" id="PIRSR000410-1"/>
    </source>
</evidence>
<dbReference type="Gene3D" id="3.40.50.150">
    <property type="entry name" value="Vaccinia Virus protein VP39"/>
    <property type="match status" value="1"/>
</dbReference>
<reference evidence="8" key="1">
    <citation type="submission" date="2023-02" db="EMBL/GenBank/DDBJ databases">
        <title>Tahibacter soli sp. nov. isolated from soil.</title>
        <authorList>
            <person name="Baek J.H."/>
            <person name="Lee J.K."/>
            <person name="Choi D.G."/>
            <person name="Jeon C.O."/>
        </authorList>
    </citation>
    <scope>NUCLEOTIDE SEQUENCE</scope>
    <source>
        <strain evidence="8">BL</strain>
    </source>
</reference>
<dbReference type="EMBL" id="JAOVZO020000014">
    <property type="protein sequence ID" value="MDC8012891.1"/>
    <property type="molecule type" value="Genomic_DNA"/>
</dbReference>
<dbReference type="SUPFAM" id="SSF53335">
    <property type="entry name" value="S-adenosyl-L-methionine-dependent methyltransferases"/>
    <property type="match status" value="1"/>
</dbReference>
<dbReference type="PROSITE" id="PS50123">
    <property type="entry name" value="CHER"/>
    <property type="match status" value="1"/>
</dbReference>
<organism evidence="8 9">
    <name type="scientific">Tahibacter soli</name>
    <dbReference type="NCBI Taxonomy" id="2983605"/>
    <lineage>
        <taxon>Bacteria</taxon>
        <taxon>Pseudomonadati</taxon>
        <taxon>Pseudomonadota</taxon>
        <taxon>Gammaproteobacteria</taxon>
        <taxon>Lysobacterales</taxon>
        <taxon>Rhodanobacteraceae</taxon>
        <taxon>Tahibacter</taxon>
    </lineage>
</organism>
<dbReference type="PANTHER" id="PTHR24422">
    <property type="entry name" value="CHEMOTAXIS PROTEIN METHYLTRANSFERASE"/>
    <property type="match status" value="1"/>
</dbReference>
<dbReference type="PANTHER" id="PTHR24422:SF19">
    <property type="entry name" value="CHEMOTAXIS PROTEIN METHYLTRANSFERASE"/>
    <property type="match status" value="1"/>
</dbReference>
<dbReference type="SUPFAM" id="SSF47757">
    <property type="entry name" value="Chemotaxis receptor methyltransferase CheR, N-terminal domain"/>
    <property type="match status" value="1"/>
</dbReference>
<accession>A0A9X3YIC2</accession>
<dbReference type="GO" id="GO:0032259">
    <property type="term" value="P:methylation"/>
    <property type="evidence" value="ECO:0007669"/>
    <property type="project" value="UniProtKB-KW"/>
</dbReference>
<evidence type="ECO:0000256" key="1">
    <source>
        <dbReference type="ARBA" id="ARBA00001541"/>
    </source>
</evidence>
<keyword evidence="2 5" id="KW-0489">Methyltransferase</keyword>
<keyword evidence="9" id="KW-1185">Reference proteome</keyword>
<dbReference type="RefSeq" id="WP_263545305.1">
    <property type="nucleotide sequence ID" value="NZ_JAOVZO020000014.1"/>
</dbReference>
<evidence type="ECO:0000313" key="9">
    <source>
        <dbReference type="Proteomes" id="UP001139971"/>
    </source>
</evidence>
<sequence>MDAVADREFTFTDRDFHRVCGLIRERAGIALSPGKRDMVYSRVVRRVRARGCASFTDYLDRLAAGDDAAEWQQFTNALTTNLTAFFREAHHFGVLERLLRERRAQAPLSVWCCAASTGEEPYSIAMTACEAFDSPSPPVRVLATDIDTNVLATAEAGEYPIERIETIGEARRKRFFLRGTGPNAGRCRVTPALRRLVEFGSVNLIDDAAAMPAGRFDAIFCRNVMIYFDKETQYDVLRRLQSRLAPGGLFFAGHSENLLHAHDLFRPCGGTVYRSAADAGARA</sequence>
<feature type="binding site" evidence="6">
    <location>
        <begin position="222"/>
        <end position="223"/>
    </location>
    <ligand>
        <name>S-adenosyl-L-methionine</name>
        <dbReference type="ChEBI" id="CHEBI:59789"/>
    </ligand>
</feature>
<feature type="binding site" evidence="6">
    <location>
        <position position="120"/>
    </location>
    <ligand>
        <name>S-adenosyl-L-methionine</name>
        <dbReference type="ChEBI" id="CHEBI:59789"/>
    </ligand>
</feature>
<dbReference type="AlphaFoldDB" id="A0A9X3YIC2"/>
<dbReference type="Pfam" id="PF03705">
    <property type="entry name" value="CheR_N"/>
    <property type="match status" value="1"/>
</dbReference>
<evidence type="ECO:0000256" key="2">
    <source>
        <dbReference type="ARBA" id="ARBA00022603"/>
    </source>
</evidence>
<dbReference type="Proteomes" id="UP001139971">
    <property type="component" value="Unassembled WGS sequence"/>
</dbReference>
<protein>
    <recommendedName>
        <fullName evidence="5">Chemotaxis protein methyltransferase</fullName>
        <ecNumber evidence="5">2.1.1.80</ecNumber>
    </recommendedName>
</protein>
<keyword evidence="4 5" id="KW-0949">S-adenosyl-L-methionine</keyword>
<keyword evidence="3 5" id="KW-0808">Transferase</keyword>
<comment type="catalytic activity">
    <reaction evidence="1 5">
        <text>L-glutamyl-[protein] + S-adenosyl-L-methionine = [protein]-L-glutamate 5-O-methyl ester + S-adenosyl-L-homocysteine</text>
        <dbReference type="Rhea" id="RHEA:24452"/>
        <dbReference type="Rhea" id="RHEA-COMP:10208"/>
        <dbReference type="Rhea" id="RHEA-COMP:10311"/>
        <dbReference type="ChEBI" id="CHEBI:29973"/>
        <dbReference type="ChEBI" id="CHEBI:57856"/>
        <dbReference type="ChEBI" id="CHEBI:59789"/>
        <dbReference type="ChEBI" id="CHEBI:82795"/>
        <dbReference type="EC" id="2.1.1.80"/>
    </reaction>
</comment>
<evidence type="ECO:0000256" key="4">
    <source>
        <dbReference type="ARBA" id="ARBA00022691"/>
    </source>
</evidence>
<dbReference type="InterPro" id="IPR022642">
    <property type="entry name" value="CheR_C"/>
</dbReference>
<dbReference type="InterPro" id="IPR026024">
    <property type="entry name" value="Chemotaxis_MeTrfase_CheR"/>
</dbReference>
<feature type="domain" description="CheR-type methyltransferase" evidence="7">
    <location>
        <begin position="4"/>
        <end position="278"/>
    </location>
</feature>
<dbReference type="InterPro" id="IPR050903">
    <property type="entry name" value="Bact_Chemotaxis_MeTrfase"/>
</dbReference>
<dbReference type="InterPro" id="IPR022641">
    <property type="entry name" value="CheR_N"/>
</dbReference>
<dbReference type="Gene3D" id="1.10.155.10">
    <property type="entry name" value="Chemotaxis receptor methyltransferase CheR, N-terminal domain"/>
    <property type="match status" value="1"/>
</dbReference>
<dbReference type="Pfam" id="PF01739">
    <property type="entry name" value="CheR"/>
    <property type="match status" value="1"/>
</dbReference>
<dbReference type="SMART" id="SM00138">
    <property type="entry name" value="MeTrc"/>
    <property type="match status" value="1"/>
</dbReference>
<evidence type="ECO:0000256" key="5">
    <source>
        <dbReference type="PIRNR" id="PIRNR000410"/>
    </source>
</evidence>
<gene>
    <name evidence="8" type="ORF">OD750_010075</name>
</gene>
<evidence type="ECO:0000313" key="8">
    <source>
        <dbReference type="EMBL" id="MDC8012891.1"/>
    </source>
</evidence>
<feature type="binding site" evidence="6">
    <location>
        <position position="145"/>
    </location>
    <ligand>
        <name>S-adenosyl-L-methionine</name>
        <dbReference type="ChEBI" id="CHEBI:59789"/>
    </ligand>
</feature>
<dbReference type="InterPro" id="IPR029063">
    <property type="entry name" value="SAM-dependent_MTases_sf"/>
</dbReference>
<feature type="binding site" evidence="6">
    <location>
        <position position="83"/>
    </location>
    <ligand>
        <name>S-adenosyl-L-methionine</name>
        <dbReference type="ChEBI" id="CHEBI:59789"/>
    </ligand>
</feature>
<dbReference type="InterPro" id="IPR036804">
    <property type="entry name" value="CheR_N_sf"/>
</dbReference>
<evidence type="ECO:0000256" key="3">
    <source>
        <dbReference type="ARBA" id="ARBA00022679"/>
    </source>
</evidence>
<feature type="binding site" evidence="6">
    <location>
        <position position="81"/>
    </location>
    <ligand>
        <name>S-adenosyl-L-methionine</name>
        <dbReference type="ChEBI" id="CHEBI:59789"/>
    </ligand>
</feature>
<dbReference type="PRINTS" id="PR00996">
    <property type="entry name" value="CHERMTFRASE"/>
</dbReference>
<dbReference type="GO" id="GO:0008983">
    <property type="term" value="F:protein-glutamate O-methyltransferase activity"/>
    <property type="evidence" value="ECO:0007669"/>
    <property type="project" value="UniProtKB-EC"/>
</dbReference>
<proteinExistence type="predicted"/>
<name>A0A9X3YIC2_9GAMM</name>
<dbReference type="EC" id="2.1.1.80" evidence="5"/>